<dbReference type="Pfam" id="PF00109">
    <property type="entry name" value="ketoacyl-synt"/>
    <property type="match status" value="1"/>
</dbReference>
<gene>
    <name evidence="13" type="primary">divB</name>
</gene>
<evidence type="ECO:0000256" key="9">
    <source>
        <dbReference type="SAM" id="MobiDB-lite"/>
    </source>
</evidence>
<dbReference type="InterPro" id="IPR018201">
    <property type="entry name" value="Ketoacyl_synth_AS"/>
</dbReference>
<dbReference type="Pfam" id="PF00550">
    <property type="entry name" value="PP-binding"/>
    <property type="match status" value="1"/>
</dbReference>
<feature type="domain" description="Carrier" evidence="10">
    <location>
        <begin position="2064"/>
        <end position="2139"/>
    </location>
</feature>
<evidence type="ECO:0000256" key="7">
    <source>
        <dbReference type="ARBA" id="ARBA00023315"/>
    </source>
</evidence>
<feature type="region of interest" description="Disordered" evidence="9">
    <location>
        <begin position="537"/>
        <end position="568"/>
    </location>
</feature>
<keyword evidence="2" id="KW-0596">Phosphopantetheine</keyword>
<dbReference type="Pfam" id="PF00698">
    <property type="entry name" value="Acyl_transf_1"/>
    <property type="match status" value="1"/>
</dbReference>
<dbReference type="Gene3D" id="3.40.50.11460">
    <property type="match status" value="1"/>
</dbReference>
<dbReference type="SMART" id="SM00822">
    <property type="entry name" value="PKS_KR"/>
    <property type="match status" value="1"/>
</dbReference>
<dbReference type="GO" id="GO:0004315">
    <property type="term" value="F:3-oxoacyl-[acyl-carrier-protein] synthase activity"/>
    <property type="evidence" value="ECO:0007669"/>
    <property type="project" value="InterPro"/>
</dbReference>
<dbReference type="GO" id="GO:0006633">
    <property type="term" value="P:fatty acid biosynthetic process"/>
    <property type="evidence" value="ECO:0007669"/>
    <property type="project" value="InterPro"/>
</dbReference>
<feature type="compositionally biased region" description="Gly residues" evidence="9">
    <location>
        <begin position="558"/>
        <end position="568"/>
    </location>
</feature>
<dbReference type="Pfam" id="PF21089">
    <property type="entry name" value="PKS_DH_N"/>
    <property type="match status" value="1"/>
</dbReference>
<dbReference type="InterPro" id="IPR001227">
    <property type="entry name" value="Ac_transferase_dom_sf"/>
</dbReference>
<dbReference type="InterPro" id="IPR014031">
    <property type="entry name" value="Ketoacyl_synth_C"/>
</dbReference>
<dbReference type="PROSITE" id="PS00012">
    <property type="entry name" value="PHOSPHOPANTETHEINE"/>
    <property type="match status" value="1"/>
</dbReference>
<dbReference type="Pfam" id="PF14765">
    <property type="entry name" value="PS-DH"/>
    <property type="match status" value="1"/>
</dbReference>
<evidence type="ECO:0000256" key="5">
    <source>
        <dbReference type="ARBA" id="ARBA00023194"/>
    </source>
</evidence>
<dbReference type="FunFam" id="3.40.47.10:FF:000019">
    <property type="entry name" value="Polyketide synthase type I"/>
    <property type="match status" value="1"/>
</dbReference>
<dbReference type="SUPFAM" id="SSF55048">
    <property type="entry name" value="Probable ACP-binding domain of malonyl-CoA ACP transacylase"/>
    <property type="match status" value="1"/>
</dbReference>
<dbReference type="InterPro" id="IPR036291">
    <property type="entry name" value="NAD(P)-bd_dom_sf"/>
</dbReference>
<reference evidence="13" key="2">
    <citation type="journal article" date="2014" name="Gene">
        <title>Identification and characterization of the biosynthetic gene cluster of divergolides from Streptomyces sp. W112.</title>
        <authorList>
            <person name="Li S.R."/>
            <person name="Zhao G.S."/>
            <person name="Sun M.W."/>
            <person name="He H.G."/>
            <person name="Wang H.X."/>
            <person name="Li Y.Y."/>
            <person name="Lu C.H."/>
            <person name="Shen Y.M."/>
        </authorList>
    </citation>
    <scope>NUCLEOTIDE SEQUENCE</scope>
    <source>
        <strain evidence="13">W112</strain>
    </source>
</reference>
<keyword evidence="4" id="KW-0808">Transferase</keyword>
<dbReference type="InterPro" id="IPR055123">
    <property type="entry name" value="SpnB-like_Rossmann"/>
</dbReference>
<dbReference type="SMART" id="SM00827">
    <property type="entry name" value="PKS_AT"/>
    <property type="match status" value="1"/>
</dbReference>
<dbReference type="GO" id="GO:0008270">
    <property type="term" value="F:zinc ion binding"/>
    <property type="evidence" value="ECO:0007669"/>
    <property type="project" value="InterPro"/>
</dbReference>
<dbReference type="InterPro" id="IPR002364">
    <property type="entry name" value="Quin_OxRdtase/zeta-crystal_CS"/>
</dbReference>
<feature type="compositionally biased region" description="Basic and acidic residues" evidence="9">
    <location>
        <begin position="537"/>
        <end position="551"/>
    </location>
</feature>
<evidence type="ECO:0000259" key="10">
    <source>
        <dbReference type="PROSITE" id="PS50075"/>
    </source>
</evidence>
<sequence>MSTTENAQLVDALRASLKENARLTHRYDSLRAAAAEPVAIVGMACRLPGGVESPEDLWRLVSSGGEGITGFPDNRGWDLDNLFHPDPDHPGTSYADEGGFLHGAGEFDPGFFGISPREALAMDPQQRLMLEISWEVFERAGVDPTALRGKDVGVFSGIAFHDYGADLSAVPEGLEGFVLTGGAGSVLSGRVSYVFGFEGPAVTLDTACSSSLVTLHLAVQALRSGECSMALAGGVTVMAASDAFVGFSRQRGLAPDGRCKAFAAAADGTGFAEGACVLLVERLSDAQRLGHDVLAVVRGSAVNQDGASNGLTAPNGPSQQRVIRRALAGAGLKPSEVDAVEAHGTGTALGDPIEAQAILTTYGQDRERPLWLGSLKSNIGHTQAAAGAAGVIKMVLAMRHGVLPRTLHVDEPTPQVDWTAGDVELLTEQQPWPATGRPRRAGISGFGISGTNAHVIVEQAPEPAAPEPVSPEPATLEPAAPGPAVAEPVSPGPAGPEPADNRPVFATAPAPLLVSGRGESALRAQARRLHAHLDTHLDTHLDPHPDPRPDGASDVGPGDLGPGGLEPGGVELGDVAWSLATTRAVHDRRAVVLADDRDEALAALTALAEGTPSPSLVPGSAPDADPQVVFVFPGQGSQWPGMAARLLDESPVFADRMAECDRAVGELVDWSVLDVVTGAAGAPSPERIEILQPVLFAVNVSLAAVWQAAGVEPAAVVGHSQGEVAAAFVAGALSLEDAARTVVLRSALFAAELVGRGAVVSVALGSEEVERRIAAHDGRLALGGRNSPAASTVVGDTEALTEFVARCKADGIRAQVVGSTVASHCAQVDPLHDRIVEMLAGIAPKPARVPFYSTVDAAEIDTESLTGEYWFRNARFPVEFDRTVRALLADGHQHFVECSAHPVLTVATQATSEDFGAEAVAVGSLRRQEGGARRLLTSFAEGFVRGLPVDWAAVLGGGRRVELPTYAFHRQHLWLEPAGGAVDAGGLGLGGAGHPLLGAVAELPESGGVVLTSRLSLRTHPWLADHAAAGTVLLPGAAFVELVVRAGDEVGRGVVEELVLEAPLVLGARDAVRLQIAVGAPEADGRRPVTVHARPEDGGPGAAWTRHAGGTLAATAPRPGTGLQQWPPAGAVPVDGDRVTGAYEELAALGYGYGPAFRGLKAVWTAGADVFAEVELPEAVRGDAAAFGLHPALLDAAMHAIAFGPGADARLALPFAYRDVALHAGGAAALRVHIAPADAGTDAVTLRLADATGAPVATVGAVVSRAVEQAAPEAQPARERMFRVGWEPVAAGAPDAVADAAFDPVPVYGADDIRELAETADFGLPELLLLQLPGDGSGDGPGDDVTALTTRVLGLLQAWLAEPLLDDSRLLVLGDGGVAVHHERELTSVATAAAYGLLRSAQAENPGRVVIVDSDGTPASATALAATAGTDEPQLALRDGQAYARRLVRAAGPERLRVPDGPAPWRLRPGGDGSLDHLAAVEAPAATAPLDPGQVRVEVRAAGLNFLDVLVALGVRDEAGLGNEGSGIVVEVAPDVAGLAVGDRVMGLFPDAVGPLAVADHRTVARMPREWTFEQAASVPMAFLTAYYALRDLGEVAAGESLLVHAAAGGVGMAAVQLARHWGVEVYATASPGKWAAVAACGVDLGRIAGSRSLDFEERVRDASGGRGVDVVLNSLAGDFVDASLRLLGEGGRFLEMGKSDLRDPASVPGVDYSAFSLFEAGNDRIGEMLGELVALFEQGVLTPLPLTVWDARLAPAAFRHMSQGRHIGKNVFTLPRDPDPDGTTLVVGGTGSLGRQVARRLVTEHGVRNLVLAGRRGPAAEGAAELTAELAALGATARVVACDAADRTALAGLLASLPADAPLTGVVHAAGLLDDGVLTALTPERLAAVLRPKIDAARNLHDLTRDMGLARFVLFSSAAGTFDAPGQGNYAAANAALDALAQQRRAAGLPATSLAWGLWSQVTEMSAHLDDVDQKRMARGGMTGLTAAEGLELLDAALAEPDAVLVPAAMDFGALRTQAASGALPALLHTLVRPGRRAARSAAADVDELAALLARSGPAEREHLVLGLVRQEAAAILGHGSPDLVEPDRPFRDIGFDSLTAVELRNRLTGRTGVRLPATLVFDHPTPAAITRFLLGELGAGADGTETLLAELDRLTAAVDTADAEAHARVLARMQSIVRRWEATGAAPAGEETGVDLETAGDDEIFDLIDQEFGTA</sequence>
<dbReference type="FunFam" id="3.90.180.10:FF:000032">
    <property type="entry name" value="Probable polyketide synthase pks1"/>
    <property type="match status" value="1"/>
</dbReference>
<dbReference type="InterPro" id="IPR009081">
    <property type="entry name" value="PP-bd_ACP"/>
</dbReference>
<dbReference type="Gene3D" id="3.90.180.10">
    <property type="entry name" value="Medium-chain alcohol dehydrogenases, catalytic domain"/>
    <property type="match status" value="1"/>
</dbReference>
<evidence type="ECO:0000256" key="8">
    <source>
        <dbReference type="PROSITE-ProRule" id="PRU01363"/>
    </source>
</evidence>
<feature type="compositionally biased region" description="Low complexity" evidence="9">
    <location>
        <begin position="472"/>
        <end position="489"/>
    </location>
</feature>
<name>W5RXV3_9ACTN</name>
<dbReference type="SUPFAM" id="SSF51735">
    <property type="entry name" value="NAD(P)-binding Rossmann-fold domains"/>
    <property type="match status" value="3"/>
</dbReference>
<dbReference type="FunFam" id="1.10.1200.10:FF:000007">
    <property type="entry name" value="Probable polyketide synthase pks17"/>
    <property type="match status" value="1"/>
</dbReference>
<dbReference type="InterPro" id="IPR013154">
    <property type="entry name" value="ADH-like_N"/>
</dbReference>
<organism evidence="13">
    <name type="scientific">Streptomyces sp. W112</name>
    <dbReference type="NCBI Taxonomy" id="1245507"/>
    <lineage>
        <taxon>Bacteria</taxon>
        <taxon>Bacillati</taxon>
        <taxon>Actinomycetota</taxon>
        <taxon>Actinomycetes</taxon>
        <taxon>Kitasatosporales</taxon>
        <taxon>Streptomycetaceae</taxon>
        <taxon>Streptomyces</taxon>
    </lineage>
</organism>
<dbReference type="PANTHER" id="PTHR43775:SF51">
    <property type="entry name" value="INACTIVE PHENOLPHTHIOCEROL SYNTHESIS POLYKETIDE SYNTHASE TYPE I PKS1-RELATED"/>
    <property type="match status" value="1"/>
</dbReference>
<dbReference type="InterPro" id="IPR014030">
    <property type="entry name" value="Ketoacyl_synth_N"/>
</dbReference>
<dbReference type="InterPro" id="IPR020807">
    <property type="entry name" value="PKS_DH"/>
</dbReference>
<dbReference type="InterPro" id="IPR014043">
    <property type="entry name" value="Acyl_transferase_dom"/>
</dbReference>
<dbReference type="FunFam" id="3.40.50.720:FF:000209">
    <property type="entry name" value="Polyketide synthase Pks12"/>
    <property type="match status" value="1"/>
</dbReference>
<dbReference type="InterPro" id="IPR020843">
    <property type="entry name" value="ER"/>
</dbReference>
<evidence type="ECO:0000313" key="13">
    <source>
        <dbReference type="EMBL" id="AHG95677.1"/>
    </source>
</evidence>
<dbReference type="SUPFAM" id="SSF47336">
    <property type="entry name" value="ACP-like"/>
    <property type="match status" value="1"/>
</dbReference>
<dbReference type="Gene3D" id="3.40.366.10">
    <property type="entry name" value="Malonyl-Coenzyme A Acyl Carrier Protein, domain 2"/>
    <property type="match status" value="1"/>
</dbReference>
<evidence type="ECO:0000256" key="1">
    <source>
        <dbReference type="ARBA" id="ARBA00004792"/>
    </source>
</evidence>
<dbReference type="PROSITE" id="PS52019">
    <property type="entry name" value="PKS_MFAS_DH"/>
    <property type="match status" value="1"/>
</dbReference>
<comment type="pathway">
    <text evidence="1">Antibiotic biosynthesis.</text>
</comment>
<dbReference type="SMART" id="SM00826">
    <property type="entry name" value="PKS_DH"/>
    <property type="match status" value="1"/>
</dbReference>
<dbReference type="InterPro" id="IPR042104">
    <property type="entry name" value="PKS_dehydratase_sf"/>
</dbReference>
<dbReference type="SMART" id="SM00829">
    <property type="entry name" value="PKS_ER"/>
    <property type="match status" value="1"/>
</dbReference>
<evidence type="ECO:0000256" key="6">
    <source>
        <dbReference type="ARBA" id="ARBA00023268"/>
    </source>
</evidence>
<dbReference type="PROSITE" id="PS50075">
    <property type="entry name" value="CARRIER"/>
    <property type="match status" value="1"/>
</dbReference>
<feature type="region of interest" description="C-terminal hotdog fold" evidence="8">
    <location>
        <begin position="1131"/>
        <end position="1273"/>
    </location>
</feature>
<feature type="active site" description="Proton donor; for dehydratase activity" evidence="8">
    <location>
        <position position="1195"/>
    </location>
</feature>
<reference evidence="13" key="1">
    <citation type="submission" date="2013-10" db="EMBL/GenBank/DDBJ databases">
        <authorList>
            <person name="Li S."/>
            <person name="Wang H."/>
            <person name="Shen Y."/>
        </authorList>
    </citation>
    <scope>NUCLEOTIDE SEQUENCE</scope>
    <source>
        <strain evidence="13">W112</strain>
    </source>
</reference>
<keyword evidence="6" id="KW-0511">Multifunctional enzyme</keyword>
<evidence type="ECO:0000256" key="2">
    <source>
        <dbReference type="ARBA" id="ARBA00022450"/>
    </source>
</evidence>
<dbReference type="InterPro" id="IPR016036">
    <property type="entry name" value="Malonyl_transacylase_ACP-bd"/>
</dbReference>
<dbReference type="CDD" id="cd08956">
    <property type="entry name" value="KR_3_FAS_SDR_x"/>
    <property type="match status" value="1"/>
</dbReference>
<dbReference type="InterPro" id="IPR057326">
    <property type="entry name" value="KR_dom"/>
</dbReference>
<accession>W5RXV3</accession>
<dbReference type="PROSITE" id="PS01162">
    <property type="entry name" value="QOR_ZETA_CRYSTAL"/>
    <property type="match status" value="1"/>
</dbReference>
<proteinExistence type="predicted"/>
<evidence type="ECO:0000256" key="4">
    <source>
        <dbReference type="ARBA" id="ARBA00022679"/>
    </source>
</evidence>
<dbReference type="Pfam" id="PF16197">
    <property type="entry name" value="KAsynt_C_assoc"/>
    <property type="match status" value="1"/>
</dbReference>
<feature type="domain" description="PKS/mFAS DH" evidence="12">
    <location>
        <begin position="994"/>
        <end position="1273"/>
    </location>
</feature>
<dbReference type="EMBL" id="KF765440">
    <property type="protein sequence ID" value="AHG95677.1"/>
    <property type="molecule type" value="Genomic_DNA"/>
</dbReference>
<dbReference type="SMART" id="SM00825">
    <property type="entry name" value="PKS_KS"/>
    <property type="match status" value="1"/>
</dbReference>
<dbReference type="InterPro" id="IPR036736">
    <property type="entry name" value="ACP-like_sf"/>
</dbReference>
<dbReference type="Gene3D" id="3.30.70.3290">
    <property type="match status" value="1"/>
</dbReference>
<feature type="region of interest" description="N-terminal hotdog fold" evidence="8">
    <location>
        <begin position="994"/>
        <end position="1119"/>
    </location>
</feature>
<feature type="domain" description="Ketosynthase family 3 (KS3)" evidence="11">
    <location>
        <begin position="35"/>
        <end position="459"/>
    </location>
</feature>
<dbReference type="Pfam" id="PF02801">
    <property type="entry name" value="Ketoacyl-synt_C"/>
    <property type="match status" value="1"/>
</dbReference>
<dbReference type="Pfam" id="PF08240">
    <property type="entry name" value="ADH_N"/>
    <property type="match status" value="1"/>
</dbReference>
<dbReference type="InterPro" id="IPR020841">
    <property type="entry name" value="PKS_Beta-ketoAc_synthase_dom"/>
</dbReference>
<evidence type="ECO:0000256" key="3">
    <source>
        <dbReference type="ARBA" id="ARBA00022553"/>
    </source>
</evidence>
<feature type="active site" description="Proton acceptor; for dehydratase activity" evidence="8">
    <location>
        <position position="1026"/>
    </location>
</feature>
<keyword evidence="3" id="KW-0597">Phosphoprotein</keyword>
<dbReference type="InterPro" id="IPR006162">
    <property type="entry name" value="Ppantetheine_attach_site"/>
</dbReference>
<dbReference type="GO" id="GO:0016491">
    <property type="term" value="F:oxidoreductase activity"/>
    <property type="evidence" value="ECO:0007669"/>
    <property type="project" value="InterPro"/>
</dbReference>
<dbReference type="GO" id="GO:0033068">
    <property type="term" value="P:macrolide biosynthetic process"/>
    <property type="evidence" value="ECO:0007669"/>
    <property type="project" value="UniProtKB-ARBA"/>
</dbReference>
<dbReference type="Gene3D" id="3.40.47.10">
    <property type="match status" value="1"/>
</dbReference>
<dbReference type="InterPro" id="IPR020806">
    <property type="entry name" value="PKS_PP-bd"/>
</dbReference>
<dbReference type="SUPFAM" id="SSF53901">
    <property type="entry name" value="Thiolase-like"/>
    <property type="match status" value="1"/>
</dbReference>
<dbReference type="GO" id="GO:0004312">
    <property type="term" value="F:fatty acid synthase activity"/>
    <property type="evidence" value="ECO:0007669"/>
    <property type="project" value="TreeGrafter"/>
</dbReference>
<dbReference type="CDD" id="cd05195">
    <property type="entry name" value="enoyl_red"/>
    <property type="match status" value="1"/>
</dbReference>
<dbReference type="Pfam" id="PF22953">
    <property type="entry name" value="SpnB_Rossmann"/>
    <property type="match status" value="1"/>
</dbReference>
<feature type="region of interest" description="Disordered" evidence="9">
    <location>
        <begin position="462"/>
        <end position="504"/>
    </location>
</feature>
<dbReference type="InterPro" id="IPR049900">
    <property type="entry name" value="PKS_mFAS_DH"/>
</dbReference>
<dbReference type="Gene3D" id="1.10.1200.10">
    <property type="entry name" value="ACP-like"/>
    <property type="match status" value="1"/>
</dbReference>
<dbReference type="InterPro" id="IPR049552">
    <property type="entry name" value="PKS_DH_N"/>
</dbReference>
<dbReference type="InterPro" id="IPR016039">
    <property type="entry name" value="Thiolase-like"/>
</dbReference>
<dbReference type="SMART" id="SM01294">
    <property type="entry name" value="PKS_PP_betabranch"/>
    <property type="match status" value="1"/>
</dbReference>
<dbReference type="Pfam" id="PF13602">
    <property type="entry name" value="ADH_zinc_N_2"/>
    <property type="match status" value="1"/>
</dbReference>
<dbReference type="Gene3D" id="3.10.129.110">
    <property type="entry name" value="Polyketide synthase dehydratase"/>
    <property type="match status" value="1"/>
</dbReference>
<dbReference type="PROSITE" id="PS52004">
    <property type="entry name" value="KS3_2"/>
    <property type="match status" value="1"/>
</dbReference>
<dbReference type="InterPro" id="IPR016035">
    <property type="entry name" value="Acyl_Trfase/lysoPLipase"/>
</dbReference>
<dbReference type="SUPFAM" id="SSF52151">
    <property type="entry name" value="FabD/lysophospholipase-like"/>
    <property type="match status" value="1"/>
</dbReference>
<dbReference type="InterPro" id="IPR032821">
    <property type="entry name" value="PKS_assoc"/>
</dbReference>
<dbReference type="SMART" id="SM00823">
    <property type="entry name" value="PKS_PP"/>
    <property type="match status" value="1"/>
</dbReference>
<dbReference type="Pfam" id="PF08659">
    <property type="entry name" value="KR"/>
    <property type="match status" value="1"/>
</dbReference>
<dbReference type="PROSITE" id="PS00606">
    <property type="entry name" value="KS3_1"/>
    <property type="match status" value="1"/>
</dbReference>
<dbReference type="InterPro" id="IPR050091">
    <property type="entry name" value="PKS_NRPS_Biosynth_Enz"/>
</dbReference>
<dbReference type="InterPro" id="IPR049551">
    <property type="entry name" value="PKS_DH_C"/>
</dbReference>
<dbReference type="GO" id="GO:0031177">
    <property type="term" value="F:phosphopantetheine binding"/>
    <property type="evidence" value="ECO:0007669"/>
    <property type="project" value="InterPro"/>
</dbReference>
<dbReference type="PANTHER" id="PTHR43775">
    <property type="entry name" value="FATTY ACID SYNTHASE"/>
    <property type="match status" value="1"/>
</dbReference>
<dbReference type="InterPro" id="IPR011032">
    <property type="entry name" value="GroES-like_sf"/>
</dbReference>
<dbReference type="InterPro" id="IPR013968">
    <property type="entry name" value="PKS_KR"/>
</dbReference>
<keyword evidence="7" id="KW-0012">Acyltransferase</keyword>
<evidence type="ECO:0000259" key="11">
    <source>
        <dbReference type="PROSITE" id="PS52004"/>
    </source>
</evidence>
<keyword evidence="5" id="KW-0045">Antibiotic biosynthesis</keyword>
<protein>
    <submittedName>
        <fullName evidence="13">Polyketide synthase</fullName>
    </submittedName>
</protein>
<evidence type="ECO:0000259" key="12">
    <source>
        <dbReference type="PROSITE" id="PS52019"/>
    </source>
</evidence>
<dbReference type="SUPFAM" id="SSF50129">
    <property type="entry name" value="GroES-like"/>
    <property type="match status" value="1"/>
</dbReference>
<dbReference type="CDD" id="cd00833">
    <property type="entry name" value="PKS"/>
    <property type="match status" value="1"/>
</dbReference>
<dbReference type="Gene3D" id="3.40.50.720">
    <property type="entry name" value="NAD(P)-binding Rossmann-like Domain"/>
    <property type="match status" value="1"/>
</dbReference>